<protein>
    <submittedName>
        <fullName evidence="1">Uncharacterized protein</fullName>
    </submittedName>
</protein>
<reference evidence="1" key="1">
    <citation type="submission" date="2022-06" db="EMBL/GenBank/DDBJ databases">
        <authorList>
            <person name="Dietemann V."/>
            <person name="Ory F."/>
            <person name="Dainat B."/>
            <person name="Oberhansli S."/>
        </authorList>
    </citation>
    <scope>NUCLEOTIDE SEQUENCE</scope>
    <source>
        <strain evidence="1">Ena-SAMPLE-TAB-26-04-2022-14:26:32:270-5432</strain>
    </source>
</reference>
<accession>A0ABN8U8Z3</accession>
<comment type="caution">
    <text evidence="1">The sequence shown here is derived from an EMBL/GenBank/DDBJ whole genome shotgun (WGS) entry which is preliminary data.</text>
</comment>
<proteinExistence type="predicted"/>
<name>A0ABN8U8Z3_9BACL</name>
<gene>
    <name evidence="1" type="ORF">WJ0W_004852</name>
</gene>
<evidence type="ECO:0000313" key="1">
    <source>
        <dbReference type="EMBL" id="CAH8247603.1"/>
    </source>
</evidence>
<dbReference type="Proteomes" id="UP001154322">
    <property type="component" value="Unassembled WGS sequence"/>
</dbReference>
<evidence type="ECO:0000313" key="2">
    <source>
        <dbReference type="Proteomes" id="UP001154322"/>
    </source>
</evidence>
<organism evidence="1 2">
    <name type="scientific">Paenibacillus melissococcoides</name>
    <dbReference type="NCBI Taxonomy" id="2912268"/>
    <lineage>
        <taxon>Bacteria</taxon>
        <taxon>Bacillati</taxon>
        <taxon>Bacillota</taxon>
        <taxon>Bacilli</taxon>
        <taxon>Bacillales</taxon>
        <taxon>Paenibacillaceae</taxon>
        <taxon>Paenibacillus</taxon>
    </lineage>
</organism>
<sequence length="129" mass="14694">MNDNDIVQVDQHQLVAAWQQTLTNKLEPGNKATVLPDAADPHAFLIHIDSDGRQSYTFDFHCSYVDSREVDLKLIDVERDGVHIDERTQPVQEMAQDYMRHIHECAQHLHDLTHHGDTTVTEGNNGQAK</sequence>
<dbReference type="RefSeq" id="WP_213428546.1">
    <property type="nucleotide sequence ID" value="NZ_AP031286.1"/>
</dbReference>
<dbReference type="EMBL" id="CALYLO010000007">
    <property type="protein sequence ID" value="CAH8247603.1"/>
    <property type="molecule type" value="Genomic_DNA"/>
</dbReference>
<keyword evidence="2" id="KW-1185">Reference proteome</keyword>